<dbReference type="CDD" id="cd00085">
    <property type="entry name" value="HNHc"/>
    <property type="match status" value="1"/>
</dbReference>
<sequence>MYVDLLKLKMKEIIKILSQEHKDKIKRSMVRWHSENKNTQKYKETYKKISDKLKGYHPKSEFKKGVGGKNHPRWRGGIWKKGYTYEFNNELRNSIRIRDSYTCQNCFMIEKELGQKLDVHHKDLNKKNNDSWNLISLCRSCHTTLHANFDSNETKLFVRRLVKT</sequence>
<dbReference type="AlphaFoldDB" id="A0A0F8ZIA3"/>
<reference evidence="2" key="1">
    <citation type="journal article" date="2015" name="Nature">
        <title>Complex archaea that bridge the gap between prokaryotes and eukaryotes.</title>
        <authorList>
            <person name="Spang A."/>
            <person name="Saw J.H."/>
            <person name="Jorgensen S.L."/>
            <person name="Zaremba-Niedzwiedzka K."/>
            <person name="Martijn J."/>
            <person name="Lind A.E."/>
            <person name="van Eijk R."/>
            <person name="Schleper C."/>
            <person name="Guy L."/>
            <person name="Ettema T.J."/>
        </authorList>
    </citation>
    <scope>NUCLEOTIDE SEQUENCE</scope>
</reference>
<dbReference type="EMBL" id="LAZR01060218">
    <property type="protein sequence ID" value="KKK66149.1"/>
    <property type="molecule type" value="Genomic_DNA"/>
</dbReference>
<feature type="domain" description="HNH nuclease" evidence="1">
    <location>
        <begin position="90"/>
        <end position="143"/>
    </location>
</feature>
<dbReference type="SMART" id="SM00507">
    <property type="entry name" value="HNHc"/>
    <property type="match status" value="1"/>
</dbReference>
<evidence type="ECO:0000313" key="2">
    <source>
        <dbReference type="EMBL" id="KKK66149.1"/>
    </source>
</evidence>
<accession>A0A0F8ZIA3</accession>
<evidence type="ECO:0000259" key="1">
    <source>
        <dbReference type="SMART" id="SM00507"/>
    </source>
</evidence>
<organism evidence="2">
    <name type="scientific">marine sediment metagenome</name>
    <dbReference type="NCBI Taxonomy" id="412755"/>
    <lineage>
        <taxon>unclassified sequences</taxon>
        <taxon>metagenomes</taxon>
        <taxon>ecological metagenomes</taxon>
    </lineage>
</organism>
<name>A0A0F8ZIA3_9ZZZZ</name>
<proteinExistence type="predicted"/>
<comment type="caution">
    <text evidence="2">The sequence shown here is derived from an EMBL/GenBank/DDBJ whole genome shotgun (WGS) entry which is preliminary data.</text>
</comment>
<gene>
    <name evidence="2" type="ORF">LCGC14_2967010</name>
</gene>
<dbReference type="InterPro" id="IPR003615">
    <property type="entry name" value="HNH_nuc"/>
</dbReference>
<protein>
    <recommendedName>
        <fullName evidence="1">HNH nuclease domain-containing protein</fullName>
    </recommendedName>
</protein>